<evidence type="ECO:0000259" key="8">
    <source>
        <dbReference type="Pfam" id="PF14322"/>
    </source>
</evidence>
<dbReference type="Gene3D" id="1.25.40.390">
    <property type="match status" value="1"/>
</dbReference>
<evidence type="ECO:0000313" key="9">
    <source>
        <dbReference type="EMBL" id="RNL82285.1"/>
    </source>
</evidence>
<dbReference type="EMBL" id="RJTM01000116">
    <property type="protein sequence ID" value="RNL82285.1"/>
    <property type="molecule type" value="Genomic_DNA"/>
</dbReference>
<dbReference type="PROSITE" id="PS51257">
    <property type="entry name" value="PROKAR_LIPOPROTEIN"/>
    <property type="match status" value="1"/>
</dbReference>
<evidence type="ECO:0000259" key="7">
    <source>
        <dbReference type="Pfam" id="PF07980"/>
    </source>
</evidence>
<dbReference type="AlphaFoldDB" id="A0A3N0E365"/>
<dbReference type="InterPro" id="IPR033985">
    <property type="entry name" value="SusD-like_N"/>
</dbReference>
<feature type="chain" id="PRO_5018285546" evidence="6">
    <location>
        <begin position="22"/>
        <end position="478"/>
    </location>
</feature>
<evidence type="ECO:0000256" key="3">
    <source>
        <dbReference type="ARBA" id="ARBA00022729"/>
    </source>
</evidence>
<dbReference type="OrthoDB" id="5694214at2"/>
<reference evidence="9 10" key="1">
    <citation type="submission" date="2018-10" db="EMBL/GenBank/DDBJ databases">
        <title>Sinomicrobium pectinilyticum sp. nov., a pectinase-producing bacterium isolated from alkaline and saline soil, and emended description of the genus Sinomicrobium.</title>
        <authorList>
            <person name="Cheng B."/>
            <person name="Li C."/>
            <person name="Lai Q."/>
            <person name="Du M."/>
            <person name="Shao Z."/>
            <person name="Xu P."/>
            <person name="Yang C."/>
        </authorList>
    </citation>
    <scope>NUCLEOTIDE SEQUENCE [LARGE SCALE GENOMIC DNA]</scope>
    <source>
        <strain evidence="9 10">5DNS001</strain>
    </source>
</reference>
<evidence type="ECO:0000313" key="10">
    <source>
        <dbReference type="Proteomes" id="UP000267469"/>
    </source>
</evidence>
<dbReference type="InterPro" id="IPR011990">
    <property type="entry name" value="TPR-like_helical_dom_sf"/>
</dbReference>
<dbReference type="InterPro" id="IPR012944">
    <property type="entry name" value="SusD_RagB_dom"/>
</dbReference>
<evidence type="ECO:0000256" key="1">
    <source>
        <dbReference type="ARBA" id="ARBA00004442"/>
    </source>
</evidence>
<evidence type="ECO:0000256" key="6">
    <source>
        <dbReference type="SAM" id="SignalP"/>
    </source>
</evidence>
<feature type="domain" description="RagB/SusD" evidence="7">
    <location>
        <begin position="331"/>
        <end position="477"/>
    </location>
</feature>
<dbReference type="CDD" id="cd08977">
    <property type="entry name" value="SusD"/>
    <property type="match status" value="1"/>
</dbReference>
<gene>
    <name evidence="9" type="ORF">ED312_17570</name>
</gene>
<feature type="signal peptide" evidence="6">
    <location>
        <begin position="1"/>
        <end position="21"/>
    </location>
</feature>
<dbReference type="SUPFAM" id="SSF48452">
    <property type="entry name" value="TPR-like"/>
    <property type="match status" value="1"/>
</dbReference>
<dbReference type="GO" id="GO:0009279">
    <property type="term" value="C:cell outer membrane"/>
    <property type="evidence" value="ECO:0007669"/>
    <property type="project" value="UniProtKB-SubCell"/>
</dbReference>
<protein>
    <submittedName>
        <fullName evidence="9">RagB/SusD family nutrient uptake outer membrane protein</fullName>
    </submittedName>
</protein>
<proteinExistence type="inferred from homology"/>
<accession>A0A3N0E365</accession>
<dbReference type="RefSeq" id="WP_123217334.1">
    <property type="nucleotide sequence ID" value="NZ_RJTM01000116.1"/>
</dbReference>
<dbReference type="Pfam" id="PF14322">
    <property type="entry name" value="SusD-like_3"/>
    <property type="match status" value="1"/>
</dbReference>
<sequence length="478" mass="53986">MKKIKYILLAMSALTLGSCQLTEVDTISDITNDQYWNSQGDVESYLFGIYNKFRSVQNTTYYSEDRGDTFIPGLEAGLSTAWNQNLTPQNAPNWLDFYNLIHHCNLLLKYSADIEFQKQDDKNQILAETHFIRAFTYFTLLKSWGDVPLELEPTESDSKPQLPRASKNEVMAQILLDIDLALERFPGNGLISKTRASKAATHALRADALLWKAKVLGGNNTDLEEAISSADAASAGLSLEPDFSKIYDTENRNGKEVIFTLHFEFDEKDDHYSDNLKPRDIFVRDAVNFDDIPYARSGARSGYAPSPKIESAFAENPDDIRADASIIKAIAADNSVIGVFDNKMRGTIVAENRQYDSDIIVYRLAEMILFRAEALAALNRTGEAIDELNKIRNRAQIGNYNGSTGKNAVEHEILKERFRELYLELKRWPDLLRFHHAGTIDVYNEVPNLSGTSVPLYFPIPVVQIDRNPNLKQTEGYE</sequence>
<comment type="caution">
    <text evidence="9">The sequence shown here is derived from an EMBL/GenBank/DDBJ whole genome shotgun (WGS) entry which is preliminary data.</text>
</comment>
<keyword evidence="3 6" id="KW-0732">Signal</keyword>
<comment type="subcellular location">
    <subcellularLocation>
        <location evidence="1">Cell outer membrane</location>
    </subcellularLocation>
</comment>
<keyword evidence="10" id="KW-1185">Reference proteome</keyword>
<evidence type="ECO:0000256" key="2">
    <source>
        <dbReference type="ARBA" id="ARBA00006275"/>
    </source>
</evidence>
<comment type="similarity">
    <text evidence="2">Belongs to the SusD family.</text>
</comment>
<keyword evidence="5" id="KW-0998">Cell outer membrane</keyword>
<dbReference type="Pfam" id="PF07980">
    <property type="entry name" value="SusD_RagB"/>
    <property type="match status" value="1"/>
</dbReference>
<organism evidence="9 10">
    <name type="scientific">Sinomicrobium pectinilyticum</name>
    <dbReference type="NCBI Taxonomy" id="1084421"/>
    <lineage>
        <taxon>Bacteria</taxon>
        <taxon>Pseudomonadati</taxon>
        <taxon>Bacteroidota</taxon>
        <taxon>Flavobacteriia</taxon>
        <taxon>Flavobacteriales</taxon>
        <taxon>Flavobacteriaceae</taxon>
        <taxon>Sinomicrobium</taxon>
    </lineage>
</organism>
<feature type="domain" description="SusD-like N-terminal" evidence="8">
    <location>
        <begin position="27"/>
        <end position="204"/>
    </location>
</feature>
<evidence type="ECO:0000256" key="4">
    <source>
        <dbReference type="ARBA" id="ARBA00023136"/>
    </source>
</evidence>
<dbReference type="Proteomes" id="UP000267469">
    <property type="component" value="Unassembled WGS sequence"/>
</dbReference>
<name>A0A3N0E365_SINP1</name>
<keyword evidence="4" id="KW-0472">Membrane</keyword>
<evidence type="ECO:0000256" key="5">
    <source>
        <dbReference type="ARBA" id="ARBA00023237"/>
    </source>
</evidence>